<feature type="domain" description="Calcineurin-like phosphoesterase" evidence="2">
    <location>
        <begin position="770"/>
        <end position="937"/>
    </location>
</feature>
<protein>
    <submittedName>
        <fullName evidence="4">Phosphodiester glycosidase family protein</fullName>
    </submittedName>
</protein>
<dbReference type="GO" id="GO:0016798">
    <property type="term" value="F:hydrolase activity, acting on glycosyl bonds"/>
    <property type="evidence" value="ECO:0007669"/>
    <property type="project" value="UniProtKB-KW"/>
</dbReference>
<dbReference type="PANTHER" id="PTHR40446:SF2">
    <property type="entry name" value="N-ACETYLGLUCOSAMINE-1-PHOSPHODIESTER ALPHA-N-ACETYLGLUCOSAMINIDASE"/>
    <property type="match status" value="1"/>
</dbReference>
<dbReference type="InterPro" id="IPR018711">
    <property type="entry name" value="NAGPA"/>
</dbReference>
<keyword evidence="1" id="KW-0732">Signal</keyword>
<dbReference type="Gene3D" id="3.60.21.10">
    <property type="match status" value="1"/>
</dbReference>
<keyword evidence="4" id="KW-0378">Hydrolase</keyword>
<sequence length="1136" mass="117140">MFPSRSERACRPSARLLTALTPALLALPLLAPAAAADATDPRGTSPTAGMDLVGDGVFATAETDRVAPGLDVTRFTRLEEEGWTAGSVLTADLTVDTLELDVVNSGTVTDPVPVSEHLARSGAVAGVNGDFFDINYSNAARGTAVGHDGLLNGTATPYPALAVSEGIATVGELSTEASVSVDGVDHDLAGVNTPHLPAGGIGVYTAGWGDHSLTRPVGGPDAIAQDLAAVRLSGDDTVTEVLGDLTGPQLEEIDLTDDDRLLLGRGGGAEVLEQVTAGAEVTLDIVPSLPADAAVTGSDVLLADGVVVADDPAVHPRTAVGVGPDGSELFVLALDGRAHVGRGMSLPEVAQLLLDMGATDAVNLDGGGSTTMVARTAGAAAPQVMNTPSDGEERPVPNALVFRSTAESGTVADAMVDTVSEQPHAERVLPGLRRTLEGTALDANLAPVEAEGTFSTDSSAVSLSPDGSGRAAVTGTQRGTAEVSFTAGEESAATELEVIGELDHVRASRDILALAEAGDSGEITVTGADADGTRAPIEVTDIQVEAPDGFTVERSGIETLTVTAHSDDAAGTLRLSVAGHTAEVALTAGMRAEEVVDFSDAADWTFDSARASGEVAPATGPEPGTSGLDVSYDFTQSTATRGGYAVAPEPVELPGQPRAVTMWMRGSGDGEWPRLQVRTGEGTVTNLDGPMVTWEGWQQISFEVPSGTSYPLTLERVRMMETRPDAQYQGEVTLGPISAVVSAEVDPPQNEPVHDPVIVTDGTVDDRPLHIAVMSDAQFVARNPDSDLVQAARRTLQEIVAADPDLLVINGDLVDEATPADFDLARRVLTEEVGDAVPWVYVPGNHEIMGGEIENFIDEFGDPQQALTVQGTRIVTLDSSTGTLNGGGTDQLRMLEDQLASAAQDPAVTGVLVFAHHPTRDPLPDAASQLTDREEAAALERTLADFRRETGKSAASIAGHVGVFHGSSVDGVSYLVNGNSGKGPSGTPAEGGFTGWTMLGVDPAAGEVGRLPDVPGDRLGWLRAQVNPRVDEVTLTGPSRMRVGDQADVAATVVQDDGREVPVGWPVSADWDGHRVTIDDGGSGDGVSVMEARGGSLRYNPATGVLTAVHPGRGVLTVEVNGEVAELPVVVRGPAR</sequence>
<dbReference type="SUPFAM" id="SSF56300">
    <property type="entry name" value="Metallo-dependent phosphatases"/>
    <property type="match status" value="1"/>
</dbReference>
<dbReference type="Proteomes" id="UP001597277">
    <property type="component" value="Unassembled WGS sequence"/>
</dbReference>
<accession>A0ABW4L0S4</accession>
<dbReference type="PANTHER" id="PTHR40446">
    <property type="entry name" value="N-ACETYLGLUCOSAMINE-1-PHOSPHODIESTER ALPHA-N-ACETYLGLUCOSAMINIDASE"/>
    <property type="match status" value="1"/>
</dbReference>
<evidence type="ECO:0000259" key="3">
    <source>
        <dbReference type="Pfam" id="PF09992"/>
    </source>
</evidence>
<dbReference type="RefSeq" id="WP_388002174.1">
    <property type="nucleotide sequence ID" value="NZ_JBHUEE010000001.1"/>
</dbReference>
<evidence type="ECO:0000256" key="1">
    <source>
        <dbReference type="SAM" id="SignalP"/>
    </source>
</evidence>
<feature type="signal peptide" evidence="1">
    <location>
        <begin position="1"/>
        <end position="38"/>
    </location>
</feature>
<feature type="domain" description="Phosphodiester glycosidase" evidence="3">
    <location>
        <begin position="286"/>
        <end position="402"/>
    </location>
</feature>
<evidence type="ECO:0000313" key="5">
    <source>
        <dbReference type="Proteomes" id="UP001597277"/>
    </source>
</evidence>
<dbReference type="Pfam" id="PF09992">
    <property type="entry name" value="NAGPA"/>
    <property type="match status" value="1"/>
</dbReference>
<reference evidence="5" key="1">
    <citation type="journal article" date="2019" name="Int. J. Syst. Evol. Microbiol.">
        <title>The Global Catalogue of Microorganisms (GCM) 10K type strain sequencing project: providing services to taxonomists for standard genome sequencing and annotation.</title>
        <authorList>
            <consortium name="The Broad Institute Genomics Platform"/>
            <consortium name="The Broad Institute Genome Sequencing Center for Infectious Disease"/>
            <person name="Wu L."/>
            <person name="Ma J."/>
        </authorList>
    </citation>
    <scope>NUCLEOTIDE SEQUENCE [LARGE SCALE GENOMIC DNA]</scope>
    <source>
        <strain evidence="5">JCM 17130</strain>
    </source>
</reference>
<keyword evidence="5" id="KW-1185">Reference proteome</keyword>
<gene>
    <name evidence="4" type="ORF">ACFSE6_02805</name>
</gene>
<name>A0ABW4L0S4_9MICO</name>
<dbReference type="InterPro" id="IPR029052">
    <property type="entry name" value="Metallo-depent_PP-like"/>
</dbReference>
<dbReference type="Pfam" id="PF00149">
    <property type="entry name" value="Metallophos"/>
    <property type="match status" value="1"/>
</dbReference>
<proteinExistence type="predicted"/>
<evidence type="ECO:0000259" key="2">
    <source>
        <dbReference type="Pfam" id="PF00149"/>
    </source>
</evidence>
<dbReference type="EMBL" id="JBHUEE010000001">
    <property type="protein sequence ID" value="MFD1716749.1"/>
    <property type="molecule type" value="Genomic_DNA"/>
</dbReference>
<organism evidence="4 5">
    <name type="scientific">Georgenia deserti</name>
    <dbReference type="NCBI Taxonomy" id="2093781"/>
    <lineage>
        <taxon>Bacteria</taxon>
        <taxon>Bacillati</taxon>
        <taxon>Actinomycetota</taxon>
        <taxon>Actinomycetes</taxon>
        <taxon>Micrococcales</taxon>
        <taxon>Bogoriellaceae</taxon>
        <taxon>Georgenia</taxon>
    </lineage>
</organism>
<feature type="chain" id="PRO_5047030385" evidence="1">
    <location>
        <begin position="39"/>
        <end position="1136"/>
    </location>
</feature>
<dbReference type="InterPro" id="IPR004843">
    <property type="entry name" value="Calcineurin-like_PHP"/>
</dbReference>
<evidence type="ECO:0000313" key="4">
    <source>
        <dbReference type="EMBL" id="MFD1716749.1"/>
    </source>
</evidence>
<comment type="caution">
    <text evidence="4">The sequence shown here is derived from an EMBL/GenBank/DDBJ whole genome shotgun (WGS) entry which is preliminary data.</text>
</comment>
<keyword evidence="4" id="KW-0326">Glycosidase</keyword>